<dbReference type="CDD" id="cd06563">
    <property type="entry name" value="GH20_chitobiase-like"/>
    <property type="match status" value="1"/>
</dbReference>
<dbReference type="Pfam" id="PF13287">
    <property type="entry name" value="Fn3_assoc"/>
    <property type="match status" value="1"/>
</dbReference>
<protein>
    <recommendedName>
        <fullName evidence="3">beta-N-acetylhexosaminidase</fullName>
        <ecNumber evidence="3">3.2.1.52</ecNumber>
    </recommendedName>
</protein>
<dbReference type="InterPro" id="IPR000421">
    <property type="entry name" value="FA58C"/>
</dbReference>
<evidence type="ECO:0000259" key="9">
    <source>
        <dbReference type="Pfam" id="PF02838"/>
    </source>
</evidence>
<dbReference type="PANTHER" id="PTHR22600:SF57">
    <property type="entry name" value="BETA-N-ACETYLHEXOSAMINIDASE"/>
    <property type="match status" value="1"/>
</dbReference>
<dbReference type="InterPro" id="IPR015882">
    <property type="entry name" value="HEX_bac_N"/>
</dbReference>
<evidence type="ECO:0000256" key="3">
    <source>
        <dbReference type="ARBA" id="ARBA00012663"/>
    </source>
</evidence>
<dbReference type="GO" id="GO:0016020">
    <property type="term" value="C:membrane"/>
    <property type="evidence" value="ECO:0007669"/>
    <property type="project" value="TreeGrafter"/>
</dbReference>
<dbReference type="RefSeq" id="WP_091499347.1">
    <property type="nucleotide sequence ID" value="NZ_FOMH01000021.1"/>
</dbReference>
<dbReference type="GO" id="GO:0004563">
    <property type="term" value="F:beta-N-acetylhexosaminidase activity"/>
    <property type="evidence" value="ECO:0007669"/>
    <property type="project" value="UniProtKB-EC"/>
</dbReference>
<dbReference type="InterPro" id="IPR029018">
    <property type="entry name" value="Hex-like_dom2"/>
</dbReference>
<gene>
    <name evidence="10" type="ORF">SAMN05216297_12127</name>
</gene>
<dbReference type="PRINTS" id="PR00738">
    <property type="entry name" value="GLHYDRLASE20"/>
</dbReference>
<evidence type="ECO:0000313" key="11">
    <source>
        <dbReference type="Proteomes" id="UP000199672"/>
    </source>
</evidence>
<dbReference type="Gene3D" id="2.60.120.260">
    <property type="entry name" value="Galactose-binding domain-like"/>
    <property type="match status" value="1"/>
</dbReference>
<organism evidence="10 11">
    <name type="scientific">Flavobacterium phragmitis</name>
    <dbReference type="NCBI Taxonomy" id="739143"/>
    <lineage>
        <taxon>Bacteria</taxon>
        <taxon>Pseudomonadati</taxon>
        <taxon>Bacteroidota</taxon>
        <taxon>Flavobacteriia</taxon>
        <taxon>Flavobacteriales</taxon>
        <taxon>Flavobacteriaceae</taxon>
        <taxon>Flavobacterium</taxon>
    </lineage>
</organism>
<evidence type="ECO:0000256" key="6">
    <source>
        <dbReference type="PIRSR" id="PIRSR625705-1"/>
    </source>
</evidence>
<dbReference type="SUPFAM" id="SSF49785">
    <property type="entry name" value="Galactose-binding domain-like"/>
    <property type="match status" value="1"/>
</dbReference>
<evidence type="ECO:0000259" key="8">
    <source>
        <dbReference type="Pfam" id="PF00754"/>
    </source>
</evidence>
<evidence type="ECO:0000313" key="10">
    <source>
        <dbReference type="EMBL" id="SFE11117.1"/>
    </source>
</evidence>
<dbReference type="InterPro" id="IPR025705">
    <property type="entry name" value="Beta_hexosaminidase_sua/sub"/>
</dbReference>
<feature type="active site" description="Proton donor" evidence="6">
    <location>
        <position position="332"/>
    </location>
</feature>
<comment type="catalytic activity">
    <reaction evidence="1">
        <text>Hydrolysis of terminal non-reducing N-acetyl-D-hexosamine residues in N-acetyl-beta-D-hexosaminides.</text>
        <dbReference type="EC" id="3.2.1.52"/>
    </reaction>
</comment>
<feature type="domain" description="Beta-hexosaminidase bacterial type N-terminal" evidence="9">
    <location>
        <begin position="28"/>
        <end position="155"/>
    </location>
</feature>
<feature type="domain" description="Glycoside hydrolase family 20 catalytic" evidence="7">
    <location>
        <begin position="158"/>
        <end position="508"/>
    </location>
</feature>
<dbReference type="Proteomes" id="UP000199672">
    <property type="component" value="Unassembled WGS sequence"/>
</dbReference>
<dbReference type="InterPro" id="IPR017853">
    <property type="entry name" value="GH"/>
</dbReference>
<reference evidence="11" key="1">
    <citation type="submission" date="2016-10" db="EMBL/GenBank/DDBJ databases">
        <authorList>
            <person name="Varghese N."/>
            <person name="Submissions S."/>
        </authorList>
    </citation>
    <scope>NUCLEOTIDE SEQUENCE [LARGE SCALE GENOMIC DNA]</scope>
    <source>
        <strain evidence="11">CGMCC 1.10370</strain>
    </source>
</reference>
<dbReference type="InterPro" id="IPR026876">
    <property type="entry name" value="Fn3_assoc_repeat"/>
</dbReference>
<evidence type="ECO:0000259" key="7">
    <source>
        <dbReference type="Pfam" id="PF00728"/>
    </source>
</evidence>
<name>A0A1I1XUV1_9FLAO</name>
<feature type="domain" description="F5/8 type C" evidence="8">
    <location>
        <begin position="639"/>
        <end position="747"/>
    </location>
</feature>
<dbReference type="GO" id="GO:0005975">
    <property type="term" value="P:carbohydrate metabolic process"/>
    <property type="evidence" value="ECO:0007669"/>
    <property type="project" value="InterPro"/>
</dbReference>
<dbReference type="Pfam" id="PF00754">
    <property type="entry name" value="F5_F8_type_C"/>
    <property type="match status" value="1"/>
</dbReference>
<dbReference type="OrthoDB" id="9763537at2"/>
<accession>A0A1I1XUV1</accession>
<dbReference type="Pfam" id="PF00728">
    <property type="entry name" value="Glyco_hydro_20"/>
    <property type="match status" value="1"/>
</dbReference>
<keyword evidence="5" id="KW-0326">Glycosidase</keyword>
<evidence type="ECO:0000256" key="2">
    <source>
        <dbReference type="ARBA" id="ARBA00006285"/>
    </source>
</evidence>
<keyword evidence="4" id="KW-0378">Hydrolase</keyword>
<comment type="similarity">
    <text evidence="2">Belongs to the glycosyl hydrolase 20 family.</text>
</comment>
<proteinExistence type="inferred from homology"/>
<dbReference type="STRING" id="739143.SAMN05216297_12127"/>
<dbReference type="GO" id="GO:0030203">
    <property type="term" value="P:glycosaminoglycan metabolic process"/>
    <property type="evidence" value="ECO:0007669"/>
    <property type="project" value="TreeGrafter"/>
</dbReference>
<evidence type="ECO:0000256" key="1">
    <source>
        <dbReference type="ARBA" id="ARBA00001231"/>
    </source>
</evidence>
<dbReference type="Gene3D" id="3.30.379.10">
    <property type="entry name" value="Chitobiase/beta-hexosaminidase domain 2-like"/>
    <property type="match status" value="1"/>
</dbReference>
<dbReference type="InterPro" id="IPR008979">
    <property type="entry name" value="Galactose-bd-like_sf"/>
</dbReference>
<dbReference type="SUPFAM" id="SSF51445">
    <property type="entry name" value="(Trans)glycosidases"/>
    <property type="match status" value="1"/>
</dbReference>
<dbReference type="PANTHER" id="PTHR22600">
    <property type="entry name" value="BETA-HEXOSAMINIDASE"/>
    <property type="match status" value="1"/>
</dbReference>
<dbReference type="Pfam" id="PF02838">
    <property type="entry name" value="Glyco_hydro_20b"/>
    <property type="match status" value="1"/>
</dbReference>
<dbReference type="InterPro" id="IPR015883">
    <property type="entry name" value="Glyco_hydro_20_cat"/>
</dbReference>
<dbReference type="AlphaFoldDB" id="A0A1I1XUV1"/>
<dbReference type="SUPFAM" id="SSF55545">
    <property type="entry name" value="beta-N-acetylhexosaminidase-like domain"/>
    <property type="match status" value="1"/>
</dbReference>
<evidence type="ECO:0000256" key="4">
    <source>
        <dbReference type="ARBA" id="ARBA00022801"/>
    </source>
</evidence>
<dbReference type="Gene3D" id="3.20.20.80">
    <property type="entry name" value="Glycosidases"/>
    <property type="match status" value="1"/>
</dbReference>
<dbReference type="EC" id="3.2.1.52" evidence="3"/>
<sequence length="773" mass="87427">MKKYIIFIVLLFGVFLLSAQEKKYEIYRTIPLAQNINSVSGKPFVLSSKTKIYSPKNDSGLNRIAVFLSEYIEIAKGIKVQVTNSPLKENVIVLENSLKSNNSEAYTFDVNQNKININGASSAGTFYGVQLLRKVLLENEAKLQIELPAVAITDYPRFAYRGMHLDVARHFASVEFVKKYIDLLALHNINTFHWHLTDDQGWRVEIKKYPKLTQVGAIRTETQVGKQVGVYDGKPHGGFYTQEQIKEVVAYAQKRFITTIPEIDLPGHMVAALASYPELGCVGEGYEVYKKWGVSDDVLCIGNEKTFTFLEDVFTELIPLFPSKYYHIGGDECPKKRWEKCPKCQAKIAELGLKKDSQHSAEEKLQSYCMSRIEKFLNARGKQVIGWDEILEGGIAPNATIMSWRSSQAGVDAVKQGHKAIMTPSSHVYFDYYQSTDAASEPLAIGGFINMERVYSFEPIPNGLTQEEKKLVIGAQANLWREYINTDSQTEYMVLPRLAALSEVVWMEPEKKNYGDFLNRLSGFLKIYDKLNYNYAKHILEVSPEYKVDTENGQLILNLKTSSKSPIYYTLDGSEPTLKSTKYTESIIITNPVTVKATVISENYTSKVFTKKFEFNKATAKPIVLKNEPIERYRFNGGKTLVDGRIGTTAFSTGDWIALYKDDFEATIDLKSIQQISEVSMNTFTSPNDWIFGPKEFQVLVSADGINFNPVHSEDLKIAQKGDGPKIINLKAVFTSQDARYVKIKAPIFEQIPEWHYSAGQPTFLFVDEITIN</sequence>
<dbReference type="EMBL" id="FOMH01000021">
    <property type="protein sequence ID" value="SFE11117.1"/>
    <property type="molecule type" value="Genomic_DNA"/>
</dbReference>
<keyword evidence="11" id="KW-1185">Reference proteome</keyword>
<evidence type="ECO:0000256" key="5">
    <source>
        <dbReference type="ARBA" id="ARBA00023295"/>
    </source>
</evidence>